<feature type="transmembrane region" description="Helical" evidence="5">
    <location>
        <begin position="41"/>
        <end position="62"/>
    </location>
</feature>
<dbReference type="GO" id="GO:0016020">
    <property type="term" value="C:membrane"/>
    <property type="evidence" value="ECO:0007669"/>
    <property type="project" value="UniProtKB-SubCell"/>
</dbReference>
<evidence type="ECO:0000313" key="7">
    <source>
        <dbReference type="EMBL" id="SHJ37161.1"/>
    </source>
</evidence>
<reference evidence="7 8" key="1">
    <citation type="submission" date="2016-11" db="EMBL/GenBank/DDBJ databases">
        <authorList>
            <person name="Jaros S."/>
            <person name="Januszkiewicz K."/>
            <person name="Wedrychowicz H."/>
        </authorList>
    </citation>
    <scope>NUCLEOTIDE SEQUENCE [LARGE SCALE GENOMIC DNA]</scope>
    <source>
        <strain evidence="7 8">DSM 21864</strain>
    </source>
</reference>
<dbReference type="EMBL" id="FQZO01000004">
    <property type="protein sequence ID" value="SHJ37161.1"/>
    <property type="molecule type" value="Genomic_DNA"/>
</dbReference>
<keyword evidence="8" id="KW-1185">Reference proteome</keyword>
<dbReference type="OrthoDB" id="1937258at2"/>
<evidence type="ECO:0000256" key="5">
    <source>
        <dbReference type="SAM" id="Phobius"/>
    </source>
</evidence>
<protein>
    <submittedName>
        <fullName evidence="7">Yip1 domain-containing protein</fullName>
    </submittedName>
</protein>
<dbReference type="Pfam" id="PF04893">
    <property type="entry name" value="Yip1"/>
    <property type="match status" value="1"/>
</dbReference>
<evidence type="ECO:0000256" key="4">
    <source>
        <dbReference type="ARBA" id="ARBA00023136"/>
    </source>
</evidence>
<feature type="domain" description="Yip1" evidence="6">
    <location>
        <begin position="24"/>
        <end position="224"/>
    </location>
</feature>
<feature type="transmembrane region" description="Helical" evidence="5">
    <location>
        <begin position="210"/>
        <end position="231"/>
    </location>
</feature>
<dbReference type="Proteomes" id="UP000184080">
    <property type="component" value="Unassembled WGS sequence"/>
</dbReference>
<feature type="transmembrane region" description="Helical" evidence="5">
    <location>
        <begin position="178"/>
        <end position="203"/>
    </location>
</feature>
<name>A0A1M6IRQ3_9CLOT</name>
<keyword evidence="3 5" id="KW-1133">Transmembrane helix</keyword>
<accession>A0A1M6IRQ3</accession>
<feature type="transmembrane region" description="Helical" evidence="5">
    <location>
        <begin position="136"/>
        <end position="158"/>
    </location>
</feature>
<keyword evidence="4 5" id="KW-0472">Membrane</keyword>
<comment type="subcellular location">
    <subcellularLocation>
        <location evidence="1">Membrane</location>
        <topology evidence="1">Multi-pass membrane protein</topology>
    </subcellularLocation>
</comment>
<gene>
    <name evidence="7" type="ORF">SAMN05444401_2937</name>
</gene>
<proteinExistence type="predicted"/>
<evidence type="ECO:0000256" key="3">
    <source>
        <dbReference type="ARBA" id="ARBA00022989"/>
    </source>
</evidence>
<organism evidence="7 8">
    <name type="scientific">Clostridium amylolyticum</name>
    <dbReference type="NCBI Taxonomy" id="1121298"/>
    <lineage>
        <taxon>Bacteria</taxon>
        <taxon>Bacillati</taxon>
        <taxon>Bacillota</taxon>
        <taxon>Clostridia</taxon>
        <taxon>Eubacteriales</taxon>
        <taxon>Clostridiaceae</taxon>
        <taxon>Clostridium</taxon>
    </lineage>
</organism>
<evidence type="ECO:0000256" key="1">
    <source>
        <dbReference type="ARBA" id="ARBA00004141"/>
    </source>
</evidence>
<evidence type="ECO:0000259" key="6">
    <source>
        <dbReference type="Pfam" id="PF04893"/>
    </source>
</evidence>
<evidence type="ECO:0000313" key="8">
    <source>
        <dbReference type="Proteomes" id="UP000184080"/>
    </source>
</evidence>
<dbReference type="InterPro" id="IPR006977">
    <property type="entry name" value="Yip1_dom"/>
</dbReference>
<dbReference type="AlphaFoldDB" id="A0A1M6IRQ3"/>
<sequence>METNNFENNEIQSRLTLGEKIKYFFINPQKLFEDYLHHGKYAIPMVIVVAISTIVAVIQGIISKEALKGAVDKQLNTTPGMDPAALGIAQSVADVTTSPIFVAITTIVGILIGIYFTTLIYWLVSKMFKGTASYSQMVGVYVISYFPVVIGSIIRLIYDVIVNKPIDVNAAANLSVGNVILAKLNVFGIWQMLLLVIGIAVVAKISKKKSIGVVVIIWALGLTFSLMSLGATNALKGITPPSTPVP</sequence>
<keyword evidence="2 5" id="KW-0812">Transmembrane</keyword>
<feature type="transmembrane region" description="Helical" evidence="5">
    <location>
        <begin position="100"/>
        <end position="124"/>
    </location>
</feature>
<dbReference type="RefSeq" id="WP_073008147.1">
    <property type="nucleotide sequence ID" value="NZ_FQZO01000004.1"/>
</dbReference>
<evidence type="ECO:0000256" key="2">
    <source>
        <dbReference type="ARBA" id="ARBA00022692"/>
    </source>
</evidence>